<dbReference type="OrthoDB" id="823504at2759"/>
<evidence type="ECO:0000256" key="6">
    <source>
        <dbReference type="ARBA" id="ARBA00023002"/>
    </source>
</evidence>
<feature type="binding site" description="axial binding residue" evidence="8">
    <location>
        <position position="497"/>
    </location>
    <ligand>
        <name>heme b</name>
        <dbReference type="ChEBI" id="CHEBI:60344"/>
    </ligand>
    <ligandPart>
        <name>Fe</name>
        <dbReference type="ChEBI" id="CHEBI:18248"/>
    </ligandPart>
</feature>
<dbReference type="AlphaFoldDB" id="A0A8K0CH08"/>
<evidence type="ECO:0000313" key="10">
    <source>
        <dbReference type="EMBL" id="KAF2884373.1"/>
    </source>
</evidence>
<dbReference type="PRINTS" id="PR00457">
    <property type="entry name" value="ANPEROXIDASE"/>
</dbReference>
<dbReference type="PANTHER" id="PTHR11475">
    <property type="entry name" value="OXIDASE/PEROXIDASE"/>
    <property type="match status" value="1"/>
</dbReference>
<dbReference type="Gene3D" id="1.10.640.10">
    <property type="entry name" value="Haem peroxidase domain superfamily, animal type"/>
    <property type="match status" value="1"/>
</dbReference>
<dbReference type="Proteomes" id="UP000801492">
    <property type="component" value="Unassembled WGS sequence"/>
</dbReference>
<evidence type="ECO:0000313" key="11">
    <source>
        <dbReference type="Proteomes" id="UP000801492"/>
    </source>
</evidence>
<evidence type="ECO:0000256" key="8">
    <source>
        <dbReference type="PIRSR" id="PIRSR619791-2"/>
    </source>
</evidence>
<dbReference type="GO" id="GO:0020037">
    <property type="term" value="F:heme binding"/>
    <property type="evidence" value="ECO:0007669"/>
    <property type="project" value="InterPro"/>
</dbReference>
<keyword evidence="6" id="KW-0560">Oxidoreductase</keyword>
<dbReference type="EMBL" id="VTPC01090180">
    <property type="protein sequence ID" value="KAF2884373.1"/>
    <property type="molecule type" value="Genomic_DNA"/>
</dbReference>
<evidence type="ECO:0000256" key="1">
    <source>
        <dbReference type="ARBA" id="ARBA00004613"/>
    </source>
</evidence>
<evidence type="ECO:0000256" key="7">
    <source>
        <dbReference type="ARBA" id="ARBA00023004"/>
    </source>
</evidence>
<keyword evidence="9" id="KW-0812">Transmembrane</keyword>
<keyword evidence="11" id="KW-1185">Reference proteome</keyword>
<comment type="caution">
    <text evidence="10">The sequence shown here is derived from an EMBL/GenBank/DDBJ whole genome shotgun (WGS) entry which is preliminary data.</text>
</comment>
<evidence type="ECO:0000256" key="5">
    <source>
        <dbReference type="ARBA" id="ARBA00022729"/>
    </source>
</evidence>
<accession>A0A8K0CH08</accession>
<organism evidence="10 11">
    <name type="scientific">Ignelater luminosus</name>
    <name type="common">Cucubano</name>
    <name type="synonym">Pyrophorus luminosus</name>
    <dbReference type="NCBI Taxonomy" id="2038154"/>
    <lineage>
        <taxon>Eukaryota</taxon>
        <taxon>Metazoa</taxon>
        <taxon>Ecdysozoa</taxon>
        <taxon>Arthropoda</taxon>
        <taxon>Hexapoda</taxon>
        <taxon>Insecta</taxon>
        <taxon>Pterygota</taxon>
        <taxon>Neoptera</taxon>
        <taxon>Endopterygota</taxon>
        <taxon>Coleoptera</taxon>
        <taxon>Polyphaga</taxon>
        <taxon>Elateriformia</taxon>
        <taxon>Elateroidea</taxon>
        <taxon>Elateridae</taxon>
        <taxon>Agrypninae</taxon>
        <taxon>Pyrophorini</taxon>
        <taxon>Ignelater</taxon>
    </lineage>
</organism>
<keyword evidence="4 8" id="KW-0349">Heme</keyword>
<evidence type="ECO:0000256" key="9">
    <source>
        <dbReference type="SAM" id="Phobius"/>
    </source>
</evidence>
<evidence type="ECO:0000256" key="4">
    <source>
        <dbReference type="ARBA" id="ARBA00022617"/>
    </source>
</evidence>
<keyword evidence="9" id="KW-0472">Membrane</keyword>
<name>A0A8K0CH08_IGNLU</name>
<dbReference type="GO" id="GO:0004601">
    <property type="term" value="F:peroxidase activity"/>
    <property type="evidence" value="ECO:0007669"/>
    <property type="project" value="UniProtKB-KW"/>
</dbReference>
<proteinExistence type="predicted"/>
<evidence type="ECO:0000256" key="2">
    <source>
        <dbReference type="ARBA" id="ARBA00022525"/>
    </source>
</evidence>
<dbReference type="SUPFAM" id="SSF48113">
    <property type="entry name" value="Heme-dependent peroxidases"/>
    <property type="match status" value="1"/>
</dbReference>
<keyword evidence="5" id="KW-0732">Signal</keyword>
<dbReference type="PANTHER" id="PTHR11475:SF141">
    <property type="entry name" value="CARDINAL"/>
    <property type="match status" value="1"/>
</dbReference>
<dbReference type="InterPro" id="IPR010255">
    <property type="entry name" value="Haem_peroxidase_sf"/>
</dbReference>
<keyword evidence="3" id="KW-0575">Peroxidase</keyword>
<feature type="transmembrane region" description="Helical" evidence="9">
    <location>
        <begin position="39"/>
        <end position="61"/>
    </location>
</feature>
<gene>
    <name evidence="10" type="ORF">ILUMI_21822</name>
</gene>
<comment type="subcellular location">
    <subcellularLocation>
        <location evidence="1">Secreted</location>
    </subcellularLocation>
</comment>
<keyword evidence="9" id="KW-1133">Transmembrane helix</keyword>
<dbReference type="CDD" id="cd09823">
    <property type="entry name" value="peroxinectin_like"/>
    <property type="match status" value="1"/>
</dbReference>
<keyword evidence="2" id="KW-0964">Secreted</keyword>
<keyword evidence="7 8" id="KW-0408">Iron</keyword>
<dbReference type="PROSITE" id="PS50292">
    <property type="entry name" value="PEROXIDASE_3"/>
    <property type="match status" value="1"/>
</dbReference>
<evidence type="ECO:0008006" key="12">
    <source>
        <dbReference type="Google" id="ProtNLM"/>
    </source>
</evidence>
<dbReference type="InterPro" id="IPR037120">
    <property type="entry name" value="Haem_peroxidase_sf_animal"/>
</dbReference>
<dbReference type="GO" id="GO:0005576">
    <property type="term" value="C:extracellular region"/>
    <property type="evidence" value="ECO:0007669"/>
    <property type="project" value="UniProtKB-SubCell"/>
</dbReference>
<dbReference type="FunFam" id="1.10.640.10:FF:000003">
    <property type="entry name" value="chorion peroxidase"/>
    <property type="match status" value="1"/>
</dbReference>
<protein>
    <recommendedName>
        <fullName evidence="12">Peroxidase</fullName>
    </recommendedName>
</protein>
<dbReference type="GO" id="GO:0006979">
    <property type="term" value="P:response to oxidative stress"/>
    <property type="evidence" value="ECO:0007669"/>
    <property type="project" value="InterPro"/>
</dbReference>
<dbReference type="InterPro" id="IPR019791">
    <property type="entry name" value="Haem_peroxidase_animal"/>
</dbReference>
<dbReference type="GO" id="GO:0022412">
    <property type="term" value="P:cellular process involved in reproduction in multicellular organism"/>
    <property type="evidence" value="ECO:0007669"/>
    <property type="project" value="UniProtKB-ARBA"/>
</dbReference>
<evidence type="ECO:0000256" key="3">
    <source>
        <dbReference type="ARBA" id="ARBA00022559"/>
    </source>
</evidence>
<dbReference type="GO" id="GO:0046872">
    <property type="term" value="F:metal ion binding"/>
    <property type="evidence" value="ECO:0007669"/>
    <property type="project" value="UniProtKB-KW"/>
</dbReference>
<keyword evidence="8" id="KW-0479">Metal-binding</keyword>
<reference evidence="10" key="1">
    <citation type="submission" date="2019-08" db="EMBL/GenBank/DDBJ databases">
        <title>The genome of the North American firefly Photinus pyralis.</title>
        <authorList>
            <consortium name="Photinus pyralis genome working group"/>
            <person name="Fallon T.R."/>
            <person name="Sander Lower S.E."/>
            <person name="Weng J.-K."/>
        </authorList>
    </citation>
    <scope>NUCLEOTIDE SEQUENCE</scope>
    <source>
        <strain evidence="10">TRF0915ILg1</strain>
        <tissue evidence="10">Whole body</tissue>
    </source>
</reference>
<dbReference type="Pfam" id="PF03098">
    <property type="entry name" value="An_peroxidase"/>
    <property type="match status" value="1"/>
</dbReference>
<sequence length="766" mass="88618">MSSEDNERITLLSGTTQPRYLFHTSITQQRHRRLRQFQCCVCTIMLCALLVILVFVVFYGINQNIPEPDNPENSTQSNTETLLTLTWPLPDKKQNKICISEYSNLEDAFMAGIKALHERDEIEKNISNLDINTPSYKHQKSFLSSNRIKFFSRMGYLKENAQKYLHRYGNESSAVFCNNTHRSWEYQLYENNNRTDCNEFQKYRSFDGISKPRVAKDGSELPTARTVSLVVHRPVYKNDNKFTVMLAVWGQFMDHDITATALTQGVDEKPIACCTKNYHPECFPVQIDSDDPYYSLYNLSCLEFIRSAGVSTNYLEPRQQLNQVSSFLDGSVVYGSHVNITNNLREFKDGKLKMYVTNDNRTLLPISNDLTDGCNREEQSKLGKYCFMTGDQRANENLHLTSMHLIWARHHNYLADKLKYVNPQWKDERIFQETRRILIAQMQHITYSEFLKILIGPRLLKKTDLYPRKTGFYTKYNNSIDSSVANSFATAAFRFGHTLIPALMKFIIKNSSDSEYIQFHKMLFNPFKLYRKDGLDGSLLGAMNTTIEASDTYFNPEIKNHLFEEIRNNSNRSLRGLDLVSLNIQRGRDHGIPGYPSWRKHCGLRRPQNFSQLVGDIDDDSLARIQLIYRDVDDIDLYTGAISEKPLEGGILGPTFTCLILDQFVRLKRGDRMWYENPNLPQAFSKEQLEEIRKTSLAHIICDNSDKLDYVQPYVMQRVGEGNEYTPCIAIPRPDLTKWKDADLPRIRFSDNSISVKPANTTFLLL</sequence>